<dbReference type="Proteomes" id="UP000021369">
    <property type="component" value="Unassembled WGS sequence"/>
</dbReference>
<dbReference type="RefSeq" id="WP_037288157.1">
    <property type="nucleotide sequence ID" value="NZ_JEOB01000003.1"/>
</dbReference>
<name>A0A011UCR4_RUMAL</name>
<dbReference type="EMBL" id="JEOB01000004">
    <property type="protein sequence ID" value="EXM38404.1"/>
    <property type="molecule type" value="Genomic_DNA"/>
</dbReference>
<evidence type="ECO:0000256" key="10">
    <source>
        <dbReference type="RuleBase" id="RU361207"/>
    </source>
</evidence>
<dbReference type="SUPFAM" id="SSF51445">
    <property type="entry name" value="(Trans)glycosidases"/>
    <property type="match status" value="1"/>
</dbReference>
<evidence type="ECO:0000256" key="4">
    <source>
        <dbReference type="ARBA" id="ARBA00020295"/>
    </source>
</evidence>
<keyword evidence="7 10" id="KW-0119">Carbohydrate metabolism</keyword>
<dbReference type="InterPro" id="IPR003385">
    <property type="entry name" value="Glyco_hydro_77"/>
</dbReference>
<dbReference type="Gene3D" id="3.20.20.80">
    <property type="entry name" value="Glycosidases"/>
    <property type="match status" value="1"/>
</dbReference>
<keyword evidence="5 10" id="KW-0328">Glycosyltransferase</keyword>
<organism evidence="11 13">
    <name type="scientific">Ruminococcus albus SY3</name>
    <dbReference type="NCBI Taxonomy" id="1341156"/>
    <lineage>
        <taxon>Bacteria</taxon>
        <taxon>Bacillati</taxon>
        <taxon>Bacillota</taxon>
        <taxon>Clostridia</taxon>
        <taxon>Eubacteriales</taxon>
        <taxon>Oscillospiraceae</taxon>
        <taxon>Ruminococcus</taxon>
    </lineage>
</organism>
<dbReference type="PANTHER" id="PTHR32438:SF5">
    <property type="entry name" value="4-ALPHA-GLUCANOTRANSFERASE DPE1, CHLOROPLASTIC_AMYLOPLASTIC"/>
    <property type="match status" value="1"/>
</dbReference>
<evidence type="ECO:0000256" key="8">
    <source>
        <dbReference type="ARBA" id="ARBA00031423"/>
    </source>
</evidence>
<evidence type="ECO:0000313" key="11">
    <source>
        <dbReference type="EMBL" id="EXM38404.1"/>
    </source>
</evidence>
<comment type="catalytic activity">
    <reaction evidence="1 10">
        <text>Transfers a segment of a (1-&gt;4)-alpha-D-glucan to a new position in an acceptor, which may be glucose or a (1-&gt;4)-alpha-D-glucan.</text>
        <dbReference type="EC" id="2.4.1.25"/>
    </reaction>
</comment>
<gene>
    <name evidence="12" type="ORF">RASY3_11090</name>
    <name evidence="11" type="ORF">RASY3_19780</name>
</gene>
<dbReference type="Pfam" id="PF02446">
    <property type="entry name" value="Glyco_hydro_77"/>
    <property type="match status" value="1"/>
</dbReference>
<comment type="similarity">
    <text evidence="2 10">Belongs to the disproportionating enzyme family.</text>
</comment>
<evidence type="ECO:0000256" key="9">
    <source>
        <dbReference type="ARBA" id="ARBA00031501"/>
    </source>
</evidence>
<dbReference type="InterPro" id="IPR017853">
    <property type="entry name" value="GH"/>
</dbReference>
<protein>
    <recommendedName>
        <fullName evidence="4 10">4-alpha-glucanotransferase</fullName>
        <ecNumber evidence="3 10">2.4.1.25</ecNumber>
    </recommendedName>
    <alternativeName>
        <fullName evidence="8 10">Amylomaltase</fullName>
    </alternativeName>
    <alternativeName>
        <fullName evidence="9 10">Disproportionating enzyme</fullName>
    </alternativeName>
</protein>
<reference evidence="11 13" key="1">
    <citation type="submission" date="2013-06" db="EMBL/GenBank/DDBJ databases">
        <title>Rumen cellulosomics: divergent fiber-degrading strategies revealed by comparative genome-wide analysis of six Ruminococcal strains.</title>
        <authorList>
            <person name="Dassa B."/>
            <person name="Borovok I."/>
            <person name="Lamed R."/>
            <person name="Flint H."/>
            <person name="Yeoman C.J."/>
            <person name="White B."/>
            <person name="Bayer E.A."/>
        </authorList>
    </citation>
    <scope>NUCLEOTIDE SEQUENCE [LARGE SCALE GENOMIC DNA]</scope>
    <source>
        <strain evidence="11 13">SY3</strain>
    </source>
</reference>
<dbReference type="OrthoDB" id="9811841at2"/>
<evidence type="ECO:0000256" key="3">
    <source>
        <dbReference type="ARBA" id="ARBA00012560"/>
    </source>
</evidence>
<sequence>MRKSGILMHISSLPNDYGIGKMGKEAYEFVDFLVRSKQSCWQILPVSPTSYGDSPYQSFSIHAGNPYFIDLETLEKDGYLKPEEYKDIKWGDDKGSVDYGTIYENIFTVLKAAHKRFRKDPAKGYVKFVLDNKNWIYDYGLFMALKFAHGGKAWYEWEEPLKMHKGKAVKQASKDYADDIDFWCFVQYEYFRQWKRLKKYANDRGIKIIGDIPIYCAYDSVEVWATPEYFYLDKEKKPIEVAGCPPDCFSEDGQLWGNPLYRWDYMAKEKYVWWIERICAAFGIYDTVRIDHFRGFESYYCIPYGAPNARKGHWSKGPDMKLFKAVNRKLGELDIIAEDLGFLTKKVVKMLEAAGYPGMKILEFAFDGDSSNVYLPHNYSTSNSICYTGTHDNETALGWIKSCDKKTADFCKKYLNVKKDSDVPWALIRLCWSSVCDTAIAQMQDILELDSTARMNTPSTVGTNWKWRLESSELLTDKLGDKLADLTEIYGRAPHSEKKKDKAEE</sequence>
<dbReference type="GO" id="GO:0004134">
    <property type="term" value="F:4-alpha-glucanotransferase activity"/>
    <property type="evidence" value="ECO:0007669"/>
    <property type="project" value="UniProtKB-EC"/>
</dbReference>
<dbReference type="PANTHER" id="PTHR32438">
    <property type="entry name" value="4-ALPHA-GLUCANOTRANSFERASE DPE1, CHLOROPLASTIC/AMYLOPLASTIC"/>
    <property type="match status" value="1"/>
</dbReference>
<evidence type="ECO:0000256" key="5">
    <source>
        <dbReference type="ARBA" id="ARBA00022676"/>
    </source>
</evidence>
<dbReference type="GO" id="GO:0005975">
    <property type="term" value="P:carbohydrate metabolic process"/>
    <property type="evidence" value="ECO:0007669"/>
    <property type="project" value="InterPro"/>
</dbReference>
<dbReference type="NCBIfam" id="TIGR00217">
    <property type="entry name" value="malQ"/>
    <property type="match status" value="1"/>
</dbReference>
<evidence type="ECO:0000256" key="1">
    <source>
        <dbReference type="ARBA" id="ARBA00000439"/>
    </source>
</evidence>
<evidence type="ECO:0000256" key="2">
    <source>
        <dbReference type="ARBA" id="ARBA00005684"/>
    </source>
</evidence>
<dbReference type="NCBIfam" id="NF011080">
    <property type="entry name" value="PRK14508.1-3"/>
    <property type="match status" value="1"/>
</dbReference>
<accession>A0A011UCR4</accession>
<comment type="caution">
    <text evidence="11">The sequence shown here is derived from an EMBL/GenBank/DDBJ whole genome shotgun (WGS) entry which is preliminary data.</text>
</comment>
<dbReference type="AlphaFoldDB" id="A0A011UCR4"/>
<evidence type="ECO:0000313" key="13">
    <source>
        <dbReference type="Proteomes" id="UP000021369"/>
    </source>
</evidence>
<evidence type="ECO:0000313" key="12">
    <source>
        <dbReference type="EMBL" id="EXM38875.1"/>
    </source>
</evidence>
<dbReference type="EC" id="2.4.1.25" evidence="3 10"/>
<keyword evidence="6 10" id="KW-0808">Transferase</keyword>
<keyword evidence="13" id="KW-1185">Reference proteome</keyword>
<dbReference type="PATRIC" id="fig|1341156.4.peg.2162"/>
<dbReference type="EMBL" id="JEOB01000003">
    <property type="protein sequence ID" value="EXM38875.1"/>
    <property type="molecule type" value="Genomic_DNA"/>
</dbReference>
<proteinExistence type="inferred from homology"/>
<evidence type="ECO:0000256" key="7">
    <source>
        <dbReference type="ARBA" id="ARBA00023277"/>
    </source>
</evidence>
<evidence type="ECO:0000256" key="6">
    <source>
        <dbReference type="ARBA" id="ARBA00022679"/>
    </source>
</evidence>